<feature type="repeat" description="TPR" evidence="2">
    <location>
        <begin position="242"/>
        <end position="275"/>
    </location>
</feature>
<dbReference type="Pfam" id="PF00072">
    <property type="entry name" value="Response_reg"/>
    <property type="match status" value="1"/>
</dbReference>
<dbReference type="InterPro" id="IPR011006">
    <property type="entry name" value="CheY-like_superfamily"/>
</dbReference>
<name>A0A3E0TRY4_9GAMM</name>
<dbReference type="PROSITE" id="PS50005">
    <property type="entry name" value="TPR"/>
    <property type="match status" value="2"/>
</dbReference>
<proteinExistence type="predicted"/>
<evidence type="ECO:0000313" key="4">
    <source>
        <dbReference type="EMBL" id="REL27244.1"/>
    </source>
</evidence>
<dbReference type="Proteomes" id="UP000256478">
    <property type="component" value="Unassembled WGS sequence"/>
</dbReference>
<comment type="caution">
    <text evidence="4">The sequence shown here is derived from an EMBL/GenBank/DDBJ whole genome shotgun (WGS) entry which is preliminary data.</text>
</comment>
<sequence length="547" mass="63026">MLDKELKNALEHFEQLNVLIIDDNTLVHGVLTDALRGLGIREIKCAQNAYYGLRLCEQMHFHIVICSFNVQSDKDGFHLLEELKFRGFVKKSTVLIFLSAETSETLVNSIVELQPDDFWVKPLSPSNVKKRLTYALQIKRKLFSIYQAVDHKNFAKAIYYADRFLLDSSLQKYFPNMLRMKGEAYLSLREFVEAERFFKDLLTQYQYSWVHLGYVQALLKQGRIDEIHTLLAELVDKPDTRFATHDMLAQYYIEQENYAQAYQEIKRARELAPRNIERNKKFWDLARLNHDHLGQYQATKAIATHAKNSVHDSPRLLLNVVRAGIDLANTLADSNGDKVLAEAERYLKALETGGEGESFREEILVAQARICNVRKQVERATRIVETHLSLRTSTDIEDNLDKVKVFHELGMREEALKILQAIGNQIAGESLTSQVVTKYIEQEMDERQAIFFTARQLHEMAVEHFQKKRLEPALASLVQALQLSPKNTKLAMNLIKVLITIKREAHFTSEHETLAEQGFNILNDHHFSGSSLEAVNKLKAQWQASMH</sequence>
<dbReference type="Gene3D" id="1.25.40.10">
    <property type="entry name" value="Tetratricopeptide repeat domain"/>
    <property type="match status" value="2"/>
</dbReference>
<dbReference type="GO" id="GO:0000160">
    <property type="term" value="P:phosphorelay signal transduction system"/>
    <property type="evidence" value="ECO:0007669"/>
    <property type="project" value="InterPro"/>
</dbReference>
<dbReference type="InterPro" id="IPR001789">
    <property type="entry name" value="Sig_transdc_resp-reg_receiver"/>
</dbReference>
<evidence type="ECO:0000313" key="5">
    <source>
        <dbReference type="Proteomes" id="UP000256478"/>
    </source>
</evidence>
<gene>
    <name evidence="4" type="ORF">DXX93_12160</name>
</gene>
<dbReference type="Gene3D" id="3.40.50.2300">
    <property type="match status" value="1"/>
</dbReference>
<feature type="domain" description="Response regulatory" evidence="3">
    <location>
        <begin position="17"/>
        <end position="136"/>
    </location>
</feature>
<protein>
    <submittedName>
        <fullName evidence="4">Response regulator</fullName>
    </submittedName>
</protein>
<dbReference type="InterPro" id="IPR052048">
    <property type="entry name" value="ST_Response_Regulator"/>
</dbReference>
<evidence type="ECO:0000256" key="1">
    <source>
        <dbReference type="PROSITE-ProRule" id="PRU00169"/>
    </source>
</evidence>
<dbReference type="PANTHER" id="PTHR43228:SF1">
    <property type="entry name" value="TWO-COMPONENT RESPONSE REGULATOR ARR22"/>
    <property type="match status" value="1"/>
</dbReference>
<organism evidence="4 5">
    <name type="scientific">Thalassotalea euphylliae</name>
    <dbReference type="NCBI Taxonomy" id="1655234"/>
    <lineage>
        <taxon>Bacteria</taxon>
        <taxon>Pseudomonadati</taxon>
        <taxon>Pseudomonadota</taxon>
        <taxon>Gammaproteobacteria</taxon>
        <taxon>Alteromonadales</taxon>
        <taxon>Colwelliaceae</taxon>
        <taxon>Thalassotalea</taxon>
    </lineage>
</organism>
<comment type="caution">
    <text evidence="1">Lacks conserved residue(s) required for the propagation of feature annotation.</text>
</comment>
<dbReference type="InterPro" id="IPR011990">
    <property type="entry name" value="TPR-like_helical_dom_sf"/>
</dbReference>
<dbReference type="SMART" id="SM00448">
    <property type="entry name" value="REC"/>
    <property type="match status" value="1"/>
</dbReference>
<keyword evidence="2" id="KW-0802">TPR repeat</keyword>
<dbReference type="PROSITE" id="PS50110">
    <property type="entry name" value="RESPONSE_REGULATORY"/>
    <property type="match status" value="1"/>
</dbReference>
<evidence type="ECO:0000256" key="2">
    <source>
        <dbReference type="PROSITE-ProRule" id="PRU00339"/>
    </source>
</evidence>
<evidence type="ECO:0000259" key="3">
    <source>
        <dbReference type="PROSITE" id="PS50110"/>
    </source>
</evidence>
<dbReference type="PANTHER" id="PTHR43228">
    <property type="entry name" value="TWO-COMPONENT RESPONSE REGULATOR"/>
    <property type="match status" value="1"/>
</dbReference>
<dbReference type="SUPFAM" id="SSF48452">
    <property type="entry name" value="TPR-like"/>
    <property type="match status" value="1"/>
</dbReference>
<dbReference type="EMBL" id="QUOU01000001">
    <property type="protein sequence ID" value="REL27244.1"/>
    <property type="molecule type" value="Genomic_DNA"/>
</dbReference>
<dbReference type="OrthoDB" id="7298659at2"/>
<accession>A0A3E0TRY4</accession>
<dbReference type="AlphaFoldDB" id="A0A3E0TRY4"/>
<dbReference type="SMART" id="SM00028">
    <property type="entry name" value="TPR"/>
    <property type="match status" value="3"/>
</dbReference>
<feature type="repeat" description="TPR" evidence="2">
    <location>
        <begin position="454"/>
        <end position="487"/>
    </location>
</feature>
<dbReference type="SUPFAM" id="SSF52172">
    <property type="entry name" value="CheY-like"/>
    <property type="match status" value="1"/>
</dbReference>
<dbReference type="InterPro" id="IPR019734">
    <property type="entry name" value="TPR_rpt"/>
</dbReference>
<reference evidence="4 5" key="1">
    <citation type="submission" date="2018-08" db="EMBL/GenBank/DDBJ databases">
        <title>Thalassotalea euphylliae genome.</title>
        <authorList>
            <person name="Summers S."/>
            <person name="Rice S.A."/>
            <person name="Freckelton M.L."/>
            <person name="Nedved B.T."/>
            <person name="Hadfield M.G."/>
        </authorList>
    </citation>
    <scope>NUCLEOTIDE SEQUENCE [LARGE SCALE GENOMIC DNA]</scope>
    <source>
        <strain evidence="4 5">H1</strain>
    </source>
</reference>